<reference evidence="2 3" key="1">
    <citation type="submission" date="2018-10" db="EMBL/GenBank/DDBJ databases">
        <title>Paraburkholderia sp. 7MK8-2, isolated from soil.</title>
        <authorList>
            <person name="Gao Z.-H."/>
            <person name="Qiu L.-H."/>
        </authorList>
    </citation>
    <scope>NUCLEOTIDE SEQUENCE [LARGE SCALE GENOMIC DNA]</scope>
    <source>
        <strain evidence="2 3">7MK8-2</strain>
    </source>
</reference>
<feature type="transmembrane region" description="Helical" evidence="1">
    <location>
        <begin position="155"/>
        <end position="177"/>
    </location>
</feature>
<protein>
    <submittedName>
        <fullName evidence="2">Uncharacterized protein</fullName>
    </submittedName>
</protein>
<dbReference type="EMBL" id="RBZV01000003">
    <property type="protein sequence ID" value="RKP49337.1"/>
    <property type="molecule type" value="Genomic_DNA"/>
</dbReference>
<evidence type="ECO:0000256" key="1">
    <source>
        <dbReference type="SAM" id="Phobius"/>
    </source>
</evidence>
<feature type="transmembrane region" description="Helical" evidence="1">
    <location>
        <begin position="32"/>
        <end position="56"/>
    </location>
</feature>
<keyword evidence="1" id="KW-0472">Membrane</keyword>
<accession>A0A494XEW1</accession>
<keyword evidence="1" id="KW-1133">Transmembrane helix</keyword>
<sequence length="231" mass="25144">MILFVALLLTSYMQAKTNLVLAQDSSQTAHTGLALIGALAALVKSCVIIDVFLFVVRHTLLGATATQGFAFVDKAFWRYVGASLLIVLGILAAVVVLSLVVVFALGSRPTWWWPMALIALVAWLVGVRASLVFTHIAIGNTIQWRAAWQDSRGHFWSITLTYLIAMLPLIAVALVFVAGYELALRDMIGAAYQAQLIALGAAVWMYATCSLHAACSAWLYRRYAVQLLETA</sequence>
<comment type="caution">
    <text evidence="2">The sequence shown here is derived from an EMBL/GenBank/DDBJ whole genome shotgun (WGS) entry which is preliminary data.</text>
</comment>
<evidence type="ECO:0000313" key="2">
    <source>
        <dbReference type="EMBL" id="RKP49337.1"/>
    </source>
</evidence>
<dbReference type="Proteomes" id="UP000280434">
    <property type="component" value="Unassembled WGS sequence"/>
</dbReference>
<keyword evidence="3" id="KW-1185">Reference proteome</keyword>
<gene>
    <name evidence="2" type="ORF">D7S89_11245</name>
</gene>
<feature type="transmembrane region" description="Helical" evidence="1">
    <location>
        <begin position="111"/>
        <end position="134"/>
    </location>
</feature>
<feature type="transmembrane region" description="Helical" evidence="1">
    <location>
        <begin position="197"/>
        <end position="220"/>
    </location>
</feature>
<dbReference type="AlphaFoldDB" id="A0A494XEW1"/>
<feature type="transmembrane region" description="Helical" evidence="1">
    <location>
        <begin position="76"/>
        <end position="105"/>
    </location>
</feature>
<organism evidence="2 3">
    <name type="scientific">Trinickia fusca</name>
    <dbReference type="NCBI Taxonomy" id="2419777"/>
    <lineage>
        <taxon>Bacteria</taxon>
        <taxon>Pseudomonadati</taxon>
        <taxon>Pseudomonadota</taxon>
        <taxon>Betaproteobacteria</taxon>
        <taxon>Burkholderiales</taxon>
        <taxon>Burkholderiaceae</taxon>
        <taxon>Trinickia</taxon>
    </lineage>
</organism>
<keyword evidence="1" id="KW-0812">Transmembrane</keyword>
<evidence type="ECO:0000313" key="3">
    <source>
        <dbReference type="Proteomes" id="UP000280434"/>
    </source>
</evidence>
<name>A0A494XEW1_9BURK</name>
<proteinExistence type="predicted"/>